<gene>
    <name evidence="1" type="primary">Cnig_chr_I.g3296</name>
    <name evidence="1" type="ORF">B9Z55_003296</name>
</gene>
<name>A0A2G5VPK5_9PELO</name>
<evidence type="ECO:0000313" key="1">
    <source>
        <dbReference type="EMBL" id="PIC53703.1"/>
    </source>
</evidence>
<proteinExistence type="predicted"/>
<organism evidence="1 2">
    <name type="scientific">Caenorhabditis nigoni</name>
    <dbReference type="NCBI Taxonomy" id="1611254"/>
    <lineage>
        <taxon>Eukaryota</taxon>
        <taxon>Metazoa</taxon>
        <taxon>Ecdysozoa</taxon>
        <taxon>Nematoda</taxon>
        <taxon>Chromadorea</taxon>
        <taxon>Rhabditida</taxon>
        <taxon>Rhabditina</taxon>
        <taxon>Rhabditomorpha</taxon>
        <taxon>Rhabditoidea</taxon>
        <taxon>Rhabditidae</taxon>
        <taxon>Peloderinae</taxon>
        <taxon>Caenorhabditis</taxon>
    </lineage>
</organism>
<protein>
    <recommendedName>
        <fullName evidence="3">F-box domain-containing protein</fullName>
    </recommendedName>
</protein>
<dbReference type="EMBL" id="PDUG01000001">
    <property type="protein sequence ID" value="PIC53703.1"/>
    <property type="molecule type" value="Genomic_DNA"/>
</dbReference>
<accession>A0A2G5VPK5</accession>
<comment type="caution">
    <text evidence="1">The sequence shown here is derived from an EMBL/GenBank/DDBJ whole genome shotgun (WGS) entry which is preliminary data.</text>
</comment>
<keyword evidence="2" id="KW-1185">Reference proteome</keyword>
<dbReference type="PANTHER" id="PTHR21503">
    <property type="entry name" value="F-BOX-CONTAINING HYPOTHETICAL PROTEIN C.ELEGANS"/>
    <property type="match status" value="1"/>
</dbReference>
<evidence type="ECO:0008006" key="3">
    <source>
        <dbReference type="Google" id="ProtNLM"/>
    </source>
</evidence>
<dbReference type="Proteomes" id="UP000230233">
    <property type="component" value="Chromosome I"/>
</dbReference>
<reference evidence="2" key="1">
    <citation type="submission" date="2017-10" db="EMBL/GenBank/DDBJ databases">
        <title>Rapid genome shrinkage in a self-fertile nematode reveals novel sperm competition proteins.</title>
        <authorList>
            <person name="Yin D."/>
            <person name="Schwarz E.M."/>
            <person name="Thomas C.G."/>
            <person name="Felde R.L."/>
            <person name="Korf I.F."/>
            <person name="Cutter A.D."/>
            <person name="Schartner C.M."/>
            <person name="Ralston E.J."/>
            <person name="Meyer B.J."/>
            <person name="Haag E.S."/>
        </authorList>
    </citation>
    <scope>NUCLEOTIDE SEQUENCE [LARGE SCALE GENOMIC DNA]</scope>
    <source>
        <strain evidence="2">JU1422</strain>
    </source>
</reference>
<evidence type="ECO:0000313" key="2">
    <source>
        <dbReference type="Proteomes" id="UP000230233"/>
    </source>
</evidence>
<dbReference type="AlphaFoldDB" id="A0A2G5VPK5"/>
<sequence length="382" mass="44182">MKLYRMPLLIKRIIIEELGFDERLFLSFTSKRTCGLLGLLKNDLKGISITINIDNSEITVCVQKPSHRWSEQYSVFNICSYFGYNCNFNIPYEQRYGMGSSARTIGDSTVQPVLYPSTIYCDLNDKRVGRYTASNLVIVFGNLLRHLNKFLNIENCLLCEFDKTIPVGLIHQLDCTYSYERIYVRDTNVMDVSPKDLTFLLENIKASQLSLNVKVLSVPGYKYQKSPEKNRSIDWLKIYGYSWVDFSELPAARLLTFVEKIQPDQMNMMLKSWVAGRNRDMEIGDFEFERLTDLNCEAIFNGITRHETQLTKAEIGKFIEFVNGEKFVNIAVDILRESDGIRVTVIGAWTGPMSRYYINETQKMYVMVWSDSNLRAIGRTNQ</sequence>
<dbReference type="PANTHER" id="PTHR21503:SF8">
    <property type="entry name" value="F-BOX ASSOCIATED DOMAIN-CONTAINING PROTEIN-RELATED"/>
    <property type="match status" value="1"/>
</dbReference>